<sequence length="345" mass="37137">MAMDTPRTTPPGTVEAADTIGTPFEEAVNAFDARWDLIAPRDDIELWGPAGPGAASIGIALRWAKEESVVDIAVDGGRVRFSAAATQAPLDLAAVSRVLQLPAFEVRHVLHAAVEALHYAREAYRLVDELDHAMAAVEFRERELDRAAHAGGHDAAWLKDPQAQHARTVELEAQRDRFAAEHGLGGLTASGLDDDYGLAQDIMLLTDERDELAAGGLTGWLDLTPVTTLYRIAAGVVTYLRHTRQVGQALEVARERRRIAGGLYVACESLADAEELQSARDLVTSLRDEVAANLRSASTPSERPPVPTPYMAQPAPAAPRTLEEPTAPDQPSPGRPRPVPGSPRL</sequence>
<reference evidence="3" key="1">
    <citation type="journal article" date="2019" name="Int. J. Syst. Evol. Microbiol.">
        <title>The Global Catalogue of Microorganisms (GCM) 10K type strain sequencing project: providing services to taxonomists for standard genome sequencing and annotation.</title>
        <authorList>
            <consortium name="The Broad Institute Genomics Platform"/>
            <consortium name="The Broad Institute Genome Sequencing Center for Infectious Disease"/>
            <person name="Wu L."/>
            <person name="Ma J."/>
        </authorList>
    </citation>
    <scope>NUCLEOTIDE SEQUENCE [LARGE SCALE GENOMIC DNA]</scope>
    <source>
        <strain evidence="3">JCM 17975</strain>
    </source>
</reference>
<keyword evidence="3" id="KW-1185">Reference proteome</keyword>
<evidence type="ECO:0000313" key="3">
    <source>
        <dbReference type="Proteomes" id="UP001500843"/>
    </source>
</evidence>
<feature type="compositionally biased region" description="Pro residues" evidence="1">
    <location>
        <begin position="328"/>
        <end position="345"/>
    </location>
</feature>
<dbReference type="EMBL" id="BAABHM010000013">
    <property type="protein sequence ID" value="GAA4707826.1"/>
    <property type="molecule type" value="Genomic_DNA"/>
</dbReference>
<evidence type="ECO:0000313" key="2">
    <source>
        <dbReference type="EMBL" id="GAA4707826.1"/>
    </source>
</evidence>
<name>A0ABP8XGQ9_9MICO</name>
<gene>
    <name evidence="2" type="ORF">GCM10023198_32920</name>
</gene>
<organism evidence="2 3">
    <name type="scientific">Promicromonospora umidemergens</name>
    <dbReference type="NCBI Taxonomy" id="629679"/>
    <lineage>
        <taxon>Bacteria</taxon>
        <taxon>Bacillati</taxon>
        <taxon>Actinomycetota</taxon>
        <taxon>Actinomycetes</taxon>
        <taxon>Micrococcales</taxon>
        <taxon>Promicromonosporaceae</taxon>
        <taxon>Promicromonospora</taxon>
    </lineage>
</organism>
<accession>A0ABP8XGQ9</accession>
<evidence type="ECO:0000256" key="1">
    <source>
        <dbReference type="SAM" id="MobiDB-lite"/>
    </source>
</evidence>
<comment type="caution">
    <text evidence="2">The sequence shown here is derived from an EMBL/GenBank/DDBJ whole genome shotgun (WGS) entry which is preliminary data.</text>
</comment>
<protein>
    <recommendedName>
        <fullName evidence="4">DUF222 domain-containing protein</fullName>
    </recommendedName>
</protein>
<dbReference type="Proteomes" id="UP001500843">
    <property type="component" value="Unassembled WGS sequence"/>
</dbReference>
<proteinExistence type="predicted"/>
<feature type="region of interest" description="Disordered" evidence="1">
    <location>
        <begin position="294"/>
        <end position="345"/>
    </location>
</feature>
<evidence type="ECO:0008006" key="4">
    <source>
        <dbReference type="Google" id="ProtNLM"/>
    </source>
</evidence>